<name>A0A7S0AV84_9DINO</name>
<organism evidence="2">
    <name type="scientific">Pyrodinium bahamense</name>
    <dbReference type="NCBI Taxonomy" id="73915"/>
    <lineage>
        <taxon>Eukaryota</taxon>
        <taxon>Sar</taxon>
        <taxon>Alveolata</taxon>
        <taxon>Dinophyceae</taxon>
        <taxon>Gonyaulacales</taxon>
        <taxon>Pyrocystaceae</taxon>
        <taxon>Pyrodinium</taxon>
    </lineage>
</organism>
<feature type="compositionally biased region" description="Polar residues" evidence="1">
    <location>
        <begin position="1"/>
        <end position="17"/>
    </location>
</feature>
<dbReference type="AlphaFoldDB" id="A0A7S0AV84"/>
<reference evidence="2" key="1">
    <citation type="submission" date="2021-01" db="EMBL/GenBank/DDBJ databases">
        <authorList>
            <person name="Corre E."/>
            <person name="Pelletier E."/>
            <person name="Niang G."/>
            <person name="Scheremetjew M."/>
            <person name="Finn R."/>
            <person name="Kale V."/>
            <person name="Holt S."/>
            <person name="Cochrane G."/>
            <person name="Meng A."/>
            <person name="Brown T."/>
            <person name="Cohen L."/>
        </authorList>
    </citation>
    <scope>NUCLEOTIDE SEQUENCE</scope>
    <source>
        <strain evidence="2">Pbaha01</strain>
    </source>
</reference>
<evidence type="ECO:0000256" key="1">
    <source>
        <dbReference type="SAM" id="MobiDB-lite"/>
    </source>
</evidence>
<feature type="region of interest" description="Disordered" evidence="1">
    <location>
        <begin position="1"/>
        <end position="21"/>
    </location>
</feature>
<dbReference type="EMBL" id="HBEG01034976">
    <property type="protein sequence ID" value="CAD8373454.1"/>
    <property type="molecule type" value="Transcribed_RNA"/>
</dbReference>
<proteinExistence type="predicted"/>
<accession>A0A7S0AV84</accession>
<gene>
    <name evidence="2" type="ORF">PBAH0796_LOCUS21369</name>
</gene>
<protein>
    <submittedName>
        <fullName evidence="2">Uncharacterized protein</fullName>
    </submittedName>
</protein>
<evidence type="ECO:0000313" key="2">
    <source>
        <dbReference type="EMBL" id="CAD8373454.1"/>
    </source>
</evidence>
<sequence>MDWTPIQTEVPGSSPWSRLNPDAQAANCKLEAREPRRALADISNAAVVNHSFGHALQSSGGLVGFDGRKRALLEPQTPARRSKAFTVFDEGVGSSCTSRAAASPPQLPAKSRALPSPQLFAENNQLLGIEELFPSAMQGDADLPDVQGFAEPSDEQERFRRAMLLDGCDGCGSPAEFASALLRSTGRDCLEAQVHQALRWGQVDLPDDDCSLSPASTGTPGMQVWPTLLTPQTDRDHHSPVFSPLRAPSLPSVQMDVSDDEGVAGINSLPTGGAASVVNSVSRAVCFNL</sequence>